<evidence type="ECO:0000256" key="5">
    <source>
        <dbReference type="ARBA" id="ARBA00022908"/>
    </source>
</evidence>
<evidence type="ECO:0000259" key="10">
    <source>
        <dbReference type="PROSITE" id="PS51898"/>
    </source>
</evidence>
<name>A0A6L7FZN7_9RHOB</name>
<evidence type="ECO:0000313" key="13">
    <source>
        <dbReference type="Proteomes" id="UP000477911"/>
    </source>
</evidence>
<dbReference type="AlphaFoldDB" id="A0A6L7FZN7"/>
<dbReference type="GO" id="GO:0009037">
    <property type="term" value="F:tyrosine-based site-specific recombinase activity"/>
    <property type="evidence" value="ECO:0007669"/>
    <property type="project" value="UniProtKB-UniRule"/>
</dbReference>
<reference evidence="12 13" key="1">
    <citation type="submission" date="2019-12" db="EMBL/GenBank/DDBJ databases">
        <authorList>
            <person name="Li M."/>
        </authorList>
    </citation>
    <scope>NUCLEOTIDE SEQUENCE [LARGE SCALE GENOMIC DNA]</scope>
    <source>
        <strain evidence="12 13">GBMRC 2024</strain>
    </source>
</reference>
<dbReference type="RefSeq" id="WP_160892350.1">
    <property type="nucleotide sequence ID" value="NZ_WUMU01000003.1"/>
</dbReference>
<dbReference type="InterPro" id="IPR011010">
    <property type="entry name" value="DNA_brk_join_enz"/>
</dbReference>
<evidence type="ECO:0000256" key="4">
    <source>
        <dbReference type="ARBA" id="ARBA00022829"/>
    </source>
</evidence>
<dbReference type="PANTHER" id="PTHR30349">
    <property type="entry name" value="PHAGE INTEGRASE-RELATED"/>
    <property type="match status" value="1"/>
</dbReference>
<keyword evidence="5 9" id="KW-0229">DNA integration</keyword>
<dbReference type="SUPFAM" id="SSF56349">
    <property type="entry name" value="DNA breaking-rejoining enzymes"/>
    <property type="match status" value="1"/>
</dbReference>
<dbReference type="Gene3D" id="1.10.150.130">
    <property type="match status" value="1"/>
</dbReference>
<dbReference type="GO" id="GO:0006313">
    <property type="term" value="P:DNA transposition"/>
    <property type="evidence" value="ECO:0007669"/>
    <property type="project" value="UniProtKB-UniRule"/>
</dbReference>
<keyword evidence="2 9" id="KW-0963">Cytoplasm</keyword>
<keyword evidence="7 9" id="KW-0233">DNA recombination</keyword>
<dbReference type="GO" id="GO:0051301">
    <property type="term" value="P:cell division"/>
    <property type="evidence" value="ECO:0007669"/>
    <property type="project" value="UniProtKB-KW"/>
</dbReference>
<keyword evidence="6 9" id="KW-0238">DNA-binding</keyword>
<comment type="subunit">
    <text evidence="9">Forms a cyclic heterotetrameric complex composed of two molecules of XerC and two molecules of XerD.</text>
</comment>
<evidence type="ECO:0000256" key="2">
    <source>
        <dbReference type="ARBA" id="ARBA00022490"/>
    </source>
</evidence>
<dbReference type="SUPFAM" id="SSF47823">
    <property type="entry name" value="lambda integrase-like, N-terminal domain"/>
    <property type="match status" value="1"/>
</dbReference>
<keyword evidence="8 9" id="KW-0131">Cell cycle</keyword>
<evidence type="ECO:0000256" key="3">
    <source>
        <dbReference type="ARBA" id="ARBA00022618"/>
    </source>
</evidence>
<dbReference type="InterPro" id="IPR010998">
    <property type="entry name" value="Integrase_recombinase_N"/>
</dbReference>
<feature type="domain" description="Core-binding (CB)" evidence="11">
    <location>
        <begin position="7"/>
        <end position="98"/>
    </location>
</feature>
<dbReference type="InterPro" id="IPR002104">
    <property type="entry name" value="Integrase_catalytic"/>
</dbReference>
<dbReference type="PROSITE" id="PS51898">
    <property type="entry name" value="TYR_RECOMBINASE"/>
    <property type="match status" value="1"/>
</dbReference>
<evidence type="ECO:0000313" key="12">
    <source>
        <dbReference type="EMBL" id="MXN17255.1"/>
    </source>
</evidence>
<evidence type="ECO:0000256" key="1">
    <source>
        <dbReference type="ARBA" id="ARBA00004496"/>
    </source>
</evidence>
<comment type="caution">
    <text evidence="12">The sequence shown here is derived from an EMBL/GenBank/DDBJ whole genome shotgun (WGS) entry which is preliminary data.</text>
</comment>
<feature type="active site" evidence="9">
    <location>
        <position position="162"/>
    </location>
</feature>
<feature type="active site" evidence="9">
    <location>
        <position position="253"/>
    </location>
</feature>
<dbReference type="GO" id="GO:0005737">
    <property type="term" value="C:cytoplasm"/>
    <property type="evidence" value="ECO:0007669"/>
    <property type="project" value="UniProtKB-SubCell"/>
</dbReference>
<feature type="domain" description="Tyr recombinase" evidence="10">
    <location>
        <begin position="119"/>
        <end position="301"/>
    </location>
</feature>
<dbReference type="Pfam" id="PF00589">
    <property type="entry name" value="Phage_integrase"/>
    <property type="match status" value="1"/>
</dbReference>
<evidence type="ECO:0000259" key="11">
    <source>
        <dbReference type="PROSITE" id="PS51900"/>
    </source>
</evidence>
<keyword evidence="4 9" id="KW-0159">Chromosome partition</keyword>
<feature type="active site" evidence="9">
    <location>
        <position position="256"/>
    </location>
</feature>
<dbReference type="InterPro" id="IPR013762">
    <property type="entry name" value="Integrase-like_cat_sf"/>
</dbReference>
<dbReference type="InterPro" id="IPR044068">
    <property type="entry name" value="CB"/>
</dbReference>
<protein>
    <recommendedName>
        <fullName evidence="9">Tyrosine recombinase XerC</fullName>
    </recommendedName>
</protein>
<feature type="active site" evidence="9">
    <location>
        <position position="185"/>
    </location>
</feature>
<dbReference type="PANTHER" id="PTHR30349:SF90">
    <property type="entry name" value="TYROSINE RECOMBINASE XERD"/>
    <property type="match status" value="1"/>
</dbReference>
<evidence type="ECO:0000256" key="9">
    <source>
        <dbReference type="HAMAP-Rule" id="MF_01808"/>
    </source>
</evidence>
<comment type="function">
    <text evidence="9">Site-specific tyrosine recombinase, which acts by catalyzing the cutting and rejoining of the recombining DNA molecules. The XerC-XerD complex is essential to convert dimers of the bacterial chromosome into monomers to permit their segregation at cell division. It also contributes to the segregational stability of plasmids.</text>
</comment>
<evidence type="ECO:0000256" key="6">
    <source>
        <dbReference type="ARBA" id="ARBA00023125"/>
    </source>
</evidence>
<dbReference type="HAMAP" id="MF_01808">
    <property type="entry name" value="Recomb_XerC_XerD"/>
    <property type="match status" value="1"/>
</dbReference>
<dbReference type="EMBL" id="WUMU01000003">
    <property type="protein sequence ID" value="MXN17255.1"/>
    <property type="molecule type" value="Genomic_DNA"/>
</dbReference>
<gene>
    <name evidence="9" type="primary">xerC</name>
    <name evidence="12" type="ORF">GR170_05365</name>
</gene>
<dbReference type="Proteomes" id="UP000477911">
    <property type="component" value="Unassembled WGS sequence"/>
</dbReference>
<proteinExistence type="inferred from homology"/>
<comment type="similarity">
    <text evidence="9">Belongs to the 'phage' integrase family. XerC subfamily.</text>
</comment>
<comment type="subcellular location">
    <subcellularLocation>
        <location evidence="1 9">Cytoplasm</location>
    </subcellularLocation>
</comment>
<evidence type="ECO:0000256" key="8">
    <source>
        <dbReference type="ARBA" id="ARBA00023306"/>
    </source>
</evidence>
<evidence type="ECO:0000256" key="7">
    <source>
        <dbReference type="ARBA" id="ARBA00023172"/>
    </source>
</evidence>
<dbReference type="Pfam" id="PF02899">
    <property type="entry name" value="Phage_int_SAM_1"/>
    <property type="match status" value="1"/>
</dbReference>
<keyword evidence="3 9" id="KW-0132">Cell division</keyword>
<feature type="active site" evidence="9">
    <location>
        <position position="279"/>
    </location>
</feature>
<dbReference type="InterPro" id="IPR050090">
    <property type="entry name" value="Tyrosine_recombinase_XerCD"/>
</dbReference>
<feature type="active site" description="O-(3'-phospho-DNA)-tyrosine intermediate" evidence="9">
    <location>
        <position position="288"/>
    </location>
</feature>
<dbReference type="GO" id="GO:0007059">
    <property type="term" value="P:chromosome segregation"/>
    <property type="evidence" value="ECO:0007669"/>
    <property type="project" value="UniProtKB-UniRule"/>
</dbReference>
<dbReference type="PROSITE" id="PS51900">
    <property type="entry name" value="CB"/>
    <property type="match status" value="1"/>
</dbReference>
<organism evidence="12 13">
    <name type="scientific">Pseudooceanicola albus</name>
    <dbReference type="NCBI Taxonomy" id="2692189"/>
    <lineage>
        <taxon>Bacteria</taxon>
        <taxon>Pseudomonadati</taxon>
        <taxon>Pseudomonadota</taxon>
        <taxon>Alphaproteobacteria</taxon>
        <taxon>Rhodobacterales</taxon>
        <taxon>Paracoccaceae</taxon>
        <taxon>Pseudooceanicola</taxon>
    </lineage>
</organism>
<dbReference type="Gene3D" id="1.10.443.10">
    <property type="entry name" value="Intergrase catalytic core"/>
    <property type="match status" value="1"/>
</dbReference>
<dbReference type="GO" id="GO:0003677">
    <property type="term" value="F:DNA binding"/>
    <property type="evidence" value="ECO:0007669"/>
    <property type="project" value="UniProtKB-UniRule"/>
</dbReference>
<keyword evidence="13" id="KW-1185">Reference proteome</keyword>
<dbReference type="InterPro" id="IPR023009">
    <property type="entry name" value="Tyrosine_recombinase_XerC/XerD"/>
</dbReference>
<accession>A0A6L7FZN7</accession>
<dbReference type="InterPro" id="IPR004107">
    <property type="entry name" value="Integrase_SAM-like_N"/>
</dbReference>
<sequence length="307" mass="33331">MSLALSEAARDAMGRWLDGLASVLDRSDRTIEAYRADLVEFLTFITLHKGESQGLGAIARVDVADMRSWMANQRARGVSARSLARRLSSVKSFYRWLAEREGFDPTAVLSTRSPRFQRKLPRPLSEEDAAKMLTQVGEQDARAWVSARDTAVVTLLYGCGLRISEALSITADDLPLGTALRIHGKGKKERVVPVIGPARQAVEAYLELCPHPMEAGQPIFRGIKGGPLSPGGIQKAMAAARAQMGLPSSATPHALRHSFATHLLNAGGDLRAIQELLGHASLATTQTYTAVDSARLMEVYRKAHPRG</sequence>